<feature type="compositionally biased region" description="Basic and acidic residues" evidence="1">
    <location>
        <begin position="28"/>
        <end position="38"/>
    </location>
</feature>
<feature type="compositionally biased region" description="Polar residues" evidence="1">
    <location>
        <begin position="610"/>
        <end position="621"/>
    </location>
</feature>
<feature type="compositionally biased region" description="Basic residues" evidence="1">
    <location>
        <begin position="583"/>
        <end position="600"/>
    </location>
</feature>
<evidence type="ECO:0000256" key="1">
    <source>
        <dbReference type="SAM" id="MobiDB-lite"/>
    </source>
</evidence>
<accession>A0ABN4CB79</accession>
<feature type="compositionally biased region" description="Basic residues" evidence="1">
    <location>
        <begin position="13"/>
        <end position="25"/>
    </location>
</feature>
<dbReference type="Gene3D" id="3.30.420.10">
    <property type="entry name" value="Ribonuclease H-like superfamily/Ribonuclease H"/>
    <property type="match status" value="1"/>
</dbReference>
<dbReference type="SUPFAM" id="SSF53098">
    <property type="entry name" value="Ribonuclease H-like"/>
    <property type="match status" value="1"/>
</dbReference>
<feature type="compositionally biased region" description="Basic and acidic residues" evidence="1">
    <location>
        <begin position="1"/>
        <end position="12"/>
    </location>
</feature>
<evidence type="ECO:0000313" key="2">
    <source>
        <dbReference type="EMBL" id="AHI18923.1"/>
    </source>
</evidence>
<evidence type="ECO:0000313" key="3">
    <source>
        <dbReference type="Proteomes" id="UP000019226"/>
    </source>
</evidence>
<feature type="compositionally biased region" description="Low complexity" evidence="1">
    <location>
        <begin position="452"/>
        <end position="481"/>
    </location>
</feature>
<feature type="compositionally biased region" description="Low complexity" evidence="1">
    <location>
        <begin position="504"/>
        <end position="565"/>
    </location>
</feature>
<protein>
    <submittedName>
        <fullName evidence="2">DNA polymerase III subunit epsilon</fullName>
    </submittedName>
</protein>
<keyword evidence="3" id="KW-1185">Reference proteome</keyword>
<feature type="region of interest" description="Disordered" evidence="1">
    <location>
        <begin position="271"/>
        <end position="290"/>
    </location>
</feature>
<sequence>MPMTSTHDEQRPGRHTVTRSRRAASARKAAENPEKTPESRPIPGSWPAAKPSGDKPGEVKPGEVKPNENKPDEEQQSAQPSDHNEGQEQRRQRQPSEAELARREAVAKFPFVSVTLGASGIHPSTSRLISFDAVTYNAEGEIGEATHIVFSPDSDPGPKHQHGLTHEEVAAGIPFSKALKRVDRVVDGRTLIVHDATVTWGFLVSEARRAMTAAARQNRSRNRNNRNRSRRIKVGHIPRPKDIIDTLATARRHEVMLQDVRLAAVAISSGIPTTPPTANAERAQRPAEDTAREETSLLWQLYKQQSQRGEVVCLEPSELRADKFGLQRSHIRVDAMEAPRMHHNPGQYTPGRELVRGMEFVVAPEIAMDPDIIIEAAMREEMNYTEKLSRETSVVVCNITTDLVGKAMHADRKDIPLMSDEAFLAALERIQEAGPEPVVEEKPTTAPRPQRRNPNSSSAPRRSNNSGKPANSGNAGGNSDNTDVEGNNRPQRKSTHRRRRRRGSNPNNQGQNQNQSQSQSQSQGQGLGQQQSNKPQGSDQGSNQGSKQGSNQGSNNSSQQPKPGQNQGGANAGGGNQGGGKSSNRRRRRGGRGGRNRNRPRNQDNRGQDGNASASKGSSDN</sequence>
<feature type="region of interest" description="Disordered" evidence="1">
    <location>
        <begin position="434"/>
        <end position="621"/>
    </location>
</feature>
<feature type="region of interest" description="Disordered" evidence="1">
    <location>
        <begin position="1"/>
        <end position="101"/>
    </location>
</feature>
<gene>
    <name evidence="2" type="ORF">CCASEI_01690</name>
</gene>
<dbReference type="InterPro" id="IPR012337">
    <property type="entry name" value="RNaseH-like_sf"/>
</dbReference>
<reference evidence="3" key="1">
    <citation type="submission" date="2013-02" db="EMBL/GenBank/DDBJ databases">
        <title>The complete genome sequence of Corynebacterium casei LMG S-19264 (=DSM 44701).</title>
        <authorList>
            <person name="Ruckert C."/>
            <person name="Albersmeier A."/>
            <person name="Kalinowski J."/>
        </authorList>
    </citation>
    <scope>NUCLEOTIDE SEQUENCE [LARGE SCALE GENOMIC DNA]</scope>
    <source>
        <strain evidence="3">LMG S-19264</strain>
    </source>
</reference>
<name>A0ABN4CB79_9CORY</name>
<dbReference type="EMBL" id="CP004350">
    <property type="protein sequence ID" value="AHI18923.1"/>
    <property type="molecule type" value="Genomic_DNA"/>
</dbReference>
<feature type="compositionally biased region" description="Gly residues" evidence="1">
    <location>
        <begin position="566"/>
        <end position="581"/>
    </location>
</feature>
<proteinExistence type="predicted"/>
<feature type="compositionally biased region" description="Basic and acidic residues" evidence="1">
    <location>
        <begin position="82"/>
        <end position="101"/>
    </location>
</feature>
<feature type="compositionally biased region" description="Basic and acidic residues" evidence="1">
    <location>
        <begin position="52"/>
        <end position="73"/>
    </location>
</feature>
<organism evidence="2 3">
    <name type="scientific">Corynebacterium casei LMG S-19264</name>
    <dbReference type="NCBI Taxonomy" id="1285583"/>
    <lineage>
        <taxon>Bacteria</taxon>
        <taxon>Bacillati</taxon>
        <taxon>Actinomycetota</taxon>
        <taxon>Actinomycetes</taxon>
        <taxon>Mycobacteriales</taxon>
        <taxon>Corynebacteriaceae</taxon>
        <taxon>Corynebacterium</taxon>
    </lineage>
</organism>
<feature type="compositionally biased region" description="Basic residues" evidence="1">
    <location>
        <begin position="490"/>
        <end position="503"/>
    </location>
</feature>
<dbReference type="InterPro" id="IPR036397">
    <property type="entry name" value="RNaseH_sf"/>
</dbReference>
<dbReference type="Proteomes" id="UP000019226">
    <property type="component" value="Chromosome"/>
</dbReference>